<protein>
    <submittedName>
        <fullName evidence="3">Uncharacterized protein</fullName>
    </submittedName>
</protein>
<evidence type="ECO:0000256" key="2">
    <source>
        <dbReference type="SAM" id="SignalP"/>
    </source>
</evidence>
<feature type="signal peptide" evidence="2">
    <location>
        <begin position="1"/>
        <end position="17"/>
    </location>
</feature>
<name>A0A5B7K077_PORTR</name>
<gene>
    <name evidence="3" type="ORF">E2C01_093972</name>
</gene>
<dbReference type="Proteomes" id="UP000324222">
    <property type="component" value="Unassembled WGS sequence"/>
</dbReference>
<feature type="compositionally biased region" description="Gly residues" evidence="1">
    <location>
        <begin position="81"/>
        <end position="91"/>
    </location>
</feature>
<keyword evidence="2" id="KW-0732">Signal</keyword>
<accession>A0A5B7K077</accession>
<proteinExistence type="predicted"/>
<comment type="caution">
    <text evidence="3">The sequence shown here is derived from an EMBL/GenBank/DDBJ whole genome shotgun (WGS) entry which is preliminary data.</text>
</comment>
<organism evidence="3 4">
    <name type="scientific">Portunus trituberculatus</name>
    <name type="common">Swimming crab</name>
    <name type="synonym">Neptunus trituberculatus</name>
    <dbReference type="NCBI Taxonomy" id="210409"/>
    <lineage>
        <taxon>Eukaryota</taxon>
        <taxon>Metazoa</taxon>
        <taxon>Ecdysozoa</taxon>
        <taxon>Arthropoda</taxon>
        <taxon>Crustacea</taxon>
        <taxon>Multicrustacea</taxon>
        <taxon>Malacostraca</taxon>
        <taxon>Eumalacostraca</taxon>
        <taxon>Eucarida</taxon>
        <taxon>Decapoda</taxon>
        <taxon>Pleocyemata</taxon>
        <taxon>Brachyura</taxon>
        <taxon>Eubrachyura</taxon>
        <taxon>Portunoidea</taxon>
        <taxon>Portunidae</taxon>
        <taxon>Portuninae</taxon>
        <taxon>Portunus</taxon>
    </lineage>
</organism>
<evidence type="ECO:0000313" key="4">
    <source>
        <dbReference type="Proteomes" id="UP000324222"/>
    </source>
</evidence>
<keyword evidence="4" id="KW-1185">Reference proteome</keyword>
<sequence length="91" mass="9243">MILIWQVVVVVVLVIDAKLIEEAIVDVMVVMVILTLLKMASETMAEAVMVGEEAEGGDGMQVVMAVGVAGETDGSGDNGHAKGGMSGAPSA</sequence>
<dbReference type="AlphaFoldDB" id="A0A5B7K077"/>
<reference evidence="3 4" key="1">
    <citation type="submission" date="2019-05" db="EMBL/GenBank/DDBJ databases">
        <title>Another draft genome of Portunus trituberculatus and its Hox gene families provides insights of decapod evolution.</title>
        <authorList>
            <person name="Jeong J.-H."/>
            <person name="Song I."/>
            <person name="Kim S."/>
            <person name="Choi T."/>
            <person name="Kim D."/>
            <person name="Ryu S."/>
            <person name="Kim W."/>
        </authorList>
    </citation>
    <scope>NUCLEOTIDE SEQUENCE [LARGE SCALE GENOMIC DNA]</scope>
    <source>
        <tissue evidence="3">Muscle</tissue>
    </source>
</reference>
<evidence type="ECO:0000256" key="1">
    <source>
        <dbReference type="SAM" id="MobiDB-lite"/>
    </source>
</evidence>
<evidence type="ECO:0000313" key="3">
    <source>
        <dbReference type="EMBL" id="MPC98598.1"/>
    </source>
</evidence>
<dbReference type="EMBL" id="VSRR010114782">
    <property type="protein sequence ID" value="MPC98598.1"/>
    <property type="molecule type" value="Genomic_DNA"/>
</dbReference>
<feature type="region of interest" description="Disordered" evidence="1">
    <location>
        <begin position="70"/>
        <end position="91"/>
    </location>
</feature>
<feature type="chain" id="PRO_5022712904" evidence="2">
    <location>
        <begin position="18"/>
        <end position="91"/>
    </location>
</feature>